<dbReference type="InterPro" id="IPR001737">
    <property type="entry name" value="KsgA/Erm"/>
</dbReference>
<evidence type="ECO:0000256" key="7">
    <source>
        <dbReference type="HAMAP-Rule" id="MF_00607"/>
    </source>
</evidence>
<evidence type="ECO:0000256" key="6">
    <source>
        <dbReference type="ARBA" id="ARBA00022884"/>
    </source>
</evidence>
<keyword evidence="6 7" id="KW-0694">RNA-binding</keyword>
<dbReference type="Pfam" id="PF00398">
    <property type="entry name" value="RrnaAD"/>
    <property type="match status" value="1"/>
</dbReference>
<dbReference type="Gene3D" id="1.10.8.100">
    <property type="entry name" value="Ribosomal RNA adenine dimethylase-like, domain 2"/>
    <property type="match status" value="1"/>
</dbReference>
<dbReference type="HAMAP" id="MF_00607">
    <property type="entry name" value="16SrRNA_methyltr_A"/>
    <property type="match status" value="1"/>
</dbReference>
<dbReference type="FunFam" id="1.10.8.100:FF:000001">
    <property type="entry name" value="Ribosomal RNA small subunit methyltransferase A"/>
    <property type="match status" value="1"/>
</dbReference>
<dbReference type="InterPro" id="IPR011530">
    <property type="entry name" value="rRNA_adenine_dimethylase"/>
</dbReference>
<evidence type="ECO:0000256" key="1">
    <source>
        <dbReference type="ARBA" id="ARBA00022490"/>
    </source>
</evidence>
<dbReference type="InterPro" id="IPR029063">
    <property type="entry name" value="SAM-dependent_MTases_sf"/>
</dbReference>
<comment type="subcellular location">
    <subcellularLocation>
        <location evidence="7">Cytoplasm</location>
    </subcellularLocation>
</comment>
<dbReference type="InterPro" id="IPR023165">
    <property type="entry name" value="rRNA_Ade_diMease-like_C"/>
</dbReference>
<dbReference type="SMART" id="SM00650">
    <property type="entry name" value="rADc"/>
    <property type="match status" value="1"/>
</dbReference>
<dbReference type="GO" id="GO:0005829">
    <property type="term" value="C:cytosol"/>
    <property type="evidence" value="ECO:0007669"/>
    <property type="project" value="TreeGrafter"/>
</dbReference>
<dbReference type="AlphaFoldDB" id="A0A1F6TC38"/>
<comment type="function">
    <text evidence="7">Specifically dimethylates two adjacent adenosines (A1518 and A1519) in the loop of a conserved hairpin near the 3'-end of 16S rRNA in the 30S particle. May play a critical role in biogenesis of 30S subunits.</text>
</comment>
<evidence type="ECO:0000313" key="11">
    <source>
        <dbReference type="Proteomes" id="UP000179344"/>
    </source>
</evidence>
<comment type="similarity">
    <text evidence="7">Belongs to the class I-like SAM-binding methyltransferase superfamily. rRNA adenine N(6)-methyltransferase family. RsmA subfamily.</text>
</comment>
<evidence type="ECO:0000256" key="4">
    <source>
        <dbReference type="ARBA" id="ARBA00022679"/>
    </source>
</evidence>
<dbReference type="GO" id="GO:0003723">
    <property type="term" value="F:RNA binding"/>
    <property type="evidence" value="ECO:0007669"/>
    <property type="project" value="UniProtKB-UniRule"/>
</dbReference>
<dbReference type="PROSITE" id="PS51689">
    <property type="entry name" value="SAM_RNA_A_N6_MT"/>
    <property type="match status" value="1"/>
</dbReference>
<feature type="binding site" evidence="7 8">
    <location>
        <position position="106"/>
    </location>
    <ligand>
        <name>S-adenosyl-L-methionine</name>
        <dbReference type="ChEBI" id="CHEBI:59789"/>
    </ligand>
</feature>
<evidence type="ECO:0000259" key="9">
    <source>
        <dbReference type="SMART" id="SM00650"/>
    </source>
</evidence>
<dbReference type="NCBIfam" id="TIGR00755">
    <property type="entry name" value="ksgA"/>
    <property type="match status" value="1"/>
</dbReference>
<feature type="binding site" evidence="7 8">
    <location>
        <position position="13"/>
    </location>
    <ligand>
        <name>S-adenosyl-L-methionine</name>
        <dbReference type="ChEBI" id="CHEBI:59789"/>
    </ligand>
</feature>
<sequence>MSSHRPRKRFGQHFLRDSHVVQRIVAAFHPAPGEHVVEIGPGEGVMTRELIGKTARFDIVEIDRDLAARLHETLPQGSVTIHNADALNFDLCKLTAPGQKLRLIGNLPYNISTPLLFHVLDHAACVQDMLFMLQKEVVDRLAAGPGGKDYGRLSVMIQWRCKVEKLFNVAPGAFFPPPKVDSSVVRLTPHARPPVDVHDPERFAEIVKAAFAQRRKVLRNTLKGLVAPETMEQMGIDPGRRAETLSLQEFAALSNA</sequence>
<keyword evidence="5 7" id="KW-0949">S-adenosyl-L-methionine</keyword>
<dbReference type="Proteomes" id="UP000179344">
    <property type="component" value="Unassembled WGS sequence"/>
</dbReference>
<evidence type="ECO:0000256" key="5">
    <source>
        <dbReference type="ARBA" id="ARBA00022691"/>
    </source>
</evidence>
<dbReference type="SUPFAM" id="SSF53335">
    <property type="entry name" value="S-adenosyl-L-methionine-dependent methyltransferases"/>
    <property type="match status" value="1"/>
</dbReference>
<dbReference type="Gene3D" id="3.40.50.150">
    <property type="entry name" value="Vaccinia Virus protein VP39"/>
    <property type="match status" value="1"/>
</dbReference>
<evidence type="ECO:0000256" key="8">
    <source>
        <dbReference type="PROSITE-ProRule" id="PRU01026"/>
    </source>
</evidence>
<name>A0A1F6TC38_9PROT</name>
<comment type="catalytic activity">
    <reaction evidence="7">
        <text>adenosine(1518)/adenosine(1519) in 16S rRNA + 4 S-adenosyl-L-methionine = N(6)-dimethyladenosine(1518)/N(6)-dimethyladenosine(1519) in 16S rRNA + 4 S-adenosyl-L-homocysteine + 4 H(+)</text>
        <dbReference type="Rhea" id="RHEA:19609"/>
        <dbReference type="Rhea" id="RHEA-COMP:10232"/>
        <dbReference type="Rhea" id="RHEA-COMP:10233"/>
        <dbReference type="ChEBI" id="CHEBI:15378"/>
        <dbReference type="ChEBI" id="CHEBI:57856"/>
        <dbReference type="ChEBI" id="CHEBI:59789"/>
        <dbReference type="ChEBI" id="CHEBI:74411"/>
        <dbReference type="ChEBI" id="CHEBI:74493"/>
        <dbReference type="EC" id="2.1.1.182"/>
    </reaction>
</comment>
<dbReference type="EMBL" id="MFST01000144">
    <property type="protein sequence ID" value="OGI42674.1"/>
    <property type="molecule type" value="Genomic_DNA"/>
</dbReference>
<reference evidence="10 11" key="1">
    <citation type="journal article" date="2016" name="Nat. Commun.">
        <title>Thousands of microbial genomes shed light on interconnected biogeochemical processes in an aquifer system.</title>
        <authorList>
            <person name="Anantharaman K."/>
            <person name="Brown C.T."/>
            <person name="Hug L.A."/>
            <person name="Sharon I."/>
            <person name="Castelle C.J."/>
            <person name="Probst A.J."/>
            <person name="Thomas B.C."/>
            <person name="Singh A."/>
            <person name="Wilkins M.J."/>
            <person name="Karaoz U."/>
            <person name="Brodie E.L."/>
            <person name="Williams K.H."/>
            <person name="Hubbard S.S."/>
            <person name="Banfield J.F."/>
        </authorList>
    </citation>
    <scope>NUCLEOTIDE SEQUENCE [LARGE SCALE GENOMIC DNA]</scope>
</reference>
<evidence type="ECO:0000256" key="2">
    <source>
        <dbReference type="ARBA" id="ARBA00022552"/>
    </source>
</evidence>
<feature type="binding site" evidence="7 8">
    <location>
        <position position="85"/>
    </location>
    <ligand>
        <name>S-adenosyl-L-methionine</name>
        <dbReference type="ChEBI" id="CHEBI:59789"/>
    </ligand>
</feature>
<protein>
    <recommendedName>
        <fullName evidence="7">Ribosomal RNA small subunit methyltransferase A</fullName>
        <ecNumber evidence="7">2.1.1.182</ecNumber>
    </recommendedName>
    <alternativeName>
        <fullName evidence="7">16S rRNA (adenine(1518)-N(6)/adenine(1519)-N(6))-dimethyltransferase</fullName>
    </alternativeName>
    <alternativeName>
        <fullName evidence="7">16S rRNA dimethyladenosine transferase</fullName>
    </alternativeName>
    <alternativeName>
        <fullName evidence="7">16S rRNA dimethylase</fullName>
    </alternativeName>
    <alternativeName>
        <fullName evidence="7">S-adenosylmethionine-6-N', N'-adenosyl(rRNA) dimethyltransferase</fullName>
    </alternativeName>
</protein>
<proteinExistence type="inferred from homology"/>
<feature type="binding site" evidence="7 8">
    <location>
        <position position="61"/>
    </location>
    <ligand>
        <name>S-adenosyl-L-methionine</name>
        <dbReference type="ChEBI" id="CHEBI:59789"/>
    </ligand>
</feature>
<keyword evidence="3 7" id="KW-0489">Methyltransferase</keyword>
<organism evidence="10 11">
    <name type="scientific">Candidatus Muproteobacteria bacterium RBG_16_65_31</name>
    <dbReference type="NCBI Taxonomy" id="1817759"/>
    <lineage>
        <taxon>Bacteria</taxon>
        <taxon>Pseudomonadati</taxon>
        <taxon>Pseudomonadota</taxon>
        <taxon>Candidatus Muproteobacteria</taxon>
    </lineage>
</organism>
<dbReference type="GO" id="GO:0052908">
    <property type="term" value="F:16S rRNA (adenine(1518)-N(6)/adenine(1519)-N(6))-dimethyltransferase activity"/>
    <property type="evidence" value="ECO:0007669"/>
    <property type="project" value="UniProtKB-EC"/>
</dbReference>
<accession>A0A1F6TC38</accession>
<feature type="binding site" evidence="7 8">
    <location>
        <position position="40"/>
    </location>
    <ligand>
        <name>S-adenosyl-L-methionine</name>
        <dbReference type="ChEBI" id="CHEBI:59789"/>
    </ligand>
</feature>
<comment type="caution">
    <text evidence="10">The sequence shown here is derived from an EMBL/GenBank/DDBJ whole genome shotgun (WGS) entry which is preliminary data.</text>
</comment>
<dbReference type="PANTHER" id="PTHR11727:SF7">
    <property type="entry name" value="DIMETHYLADENOSINE TRANSFERASE-RELATED"/>
    <property type="match status" value="1"/>
</dbReference>
<dbReference type="InterPro" id="IPR020598">
    <property type="entry name" value="rRNA_Ade_methylase_Trfase_N"/>
</dbReference>
<dbReference type="PANTHER" id="PTHR11727">
    <property type="entry name" value="DIMETHYLADENOSINE TRANSFERASE"/>
    <property type="match status" value="1"/>
</dbReference>
<feature type="binding site" evidence="7 8">
    <location>
        <position position="15"/>
    </location>
    <ligand>
        <name>S-adenosyl-L-methionine</name>
        <dbReference type="ChEBI" id="CHEBI:59789"/>
    </ligand>
</feature>
<keyword evidence="4 7" id="KW-0808">Transferase</keyword>
<evidence type="ECO:0000256" key="3">
    <source>
        <dbReference type="ARBA" id="ARBA00022603"/>
    </source>
</evidence>
<keyword evidence="1 7" id="KW-0963">Cytoplasm</keyword>
<keyword evidence="2 7" id="KW-0698">rRNA processing</keyword>
<evidence type="ECO:0000313" key="10">
    <source>
        <dbReference type="EMBL" id="OGI42674.1"/>
    </source>
</evidence>
<gene>
    <name evidence="7" type="primary">rsmA</name>
    <name evidence="7" type="synonym">ksgA</name>
    <name evidence="10" type="ORF">A2V92_00505</name>
</gene>
<dbReference type="EC" id="2.1.1.182" evidence="7"/>
<feature type="domain" description="Ribosomal RNA adenine methylase transferase N-terminal" evidence="9">
    <location>
        <begin position="20"/>
        <end position="191"/>
    </location>
</feature>